<organism evidence="1 2">
    <name type="scientific">Drosophila simulans</name>
    <name type="common">Fruit fly</name>
    <dbReference type="NCBI Taxonomy" id="7240"/>
    <lineage>
        <taxon>Eukaryota</taxon>
        <taxon>Metazoa</taxon>
        <taxon>Ecdysozoa</taxon>
        <taxon>Arthropoda</taxon>
        <taxon>Hexapoda</taxon>
        <taxon>Insecta</taxon>
        <taxon>Pterygota</taxon>
        <taxon>Neoptera</taxon>
        <taxon>Endopterygota</taxon>
        <taxon>Diptera</taxon>
        <taxon>Brachycera</taxon>
        <taxon>Muscomorpha</taxon>
        <taxon>Ephydroidea</taxon>
        <taxon>Drosophilidae</taxon>
        <taxon>Drosophila</taxon>
        <taxon>Sophophora</taxon>
    </lineage>
</organism>
<dbReference type="Proteomes" id="UP000000304">
    <property type="component" value="Chromosome 2R"/>
</dbReference>
<accession>B4QH96</accession>
<dbReference type="AlphaFoldDB" id="B4QH96"/>
<dbReference type="HOGENOM" id="CLU_2017630_0_0_1"/>
<gene>
    <name evidence="1" type="primary">Dsim\GD10657</name>
    <name evidence="1" type="ORF">Dsim_GD10657</name>
</gene>
<protein>
    <submittedName>
        <fullName evidence="1">GD10657</fullName>
    </submittedName>
</protein>
<sequence length="123" mass="13486">MAGYRSLPLAPVAATAAVQPTMGGVPPTMAAYAHHQSMTAMSNNGIIYQSAVHARELQGWHFFTTRLTPYNFVCGCYPPRTSRVLTNTQYKSEHVDKTPRCARTRINTVLRVAGADHTLPKKG</sequence>
<proteinExistence type="predicted"/>
<evidence type="ECO:0000313" key="2">
    <source>
        <dbReference type="Proteomes" id="UP000000304"/>
    </source>
</evidence>
<name>B4QH96_DROSI</name>
<reference evidence="1 2" key="1">
    <citation type="journal article" date="2007" name="Nature">
        <title>Evolution of genes and genomes on the Drosophila phylogeny.</title>
        <authorList>
            <consortium name="Drosophila 12 Genomes Consortium"/>
            <person name="Clark A.G."/>
            <person name="Eisen M.B."/>
            <person name="Smith D.R."/>
            <person name="Bergman C.M."/>
            <person name="Oliver B."/>
            <person name="Markow T.A."/>
            <person name="Kaufman T.C."/>
            <person name="Kellis M."/>
            <person name="Gelbart W."/>
            <person name="Iyer V.N."/>
            <person name="Pollard D.A."/>
            <person name="Sackton T.B."/>
            <person name="Larracuente A.M."/>
            <person name="Singh N.D."/>
            <person name="Abad J.P."/>
            <person name="Abt D.N."/>
            <person name="Adryan B."/>
            <person name="Aguade M."/>
            <person name="Akashi H."/>
            <person name="Anderson W.W."/>
            <person name="Aquadro C.F."/>
            <person name="Ardell D.H."/>
            <person name="Arguello R."/>
            <person name="Artieri C.G."/>
            <person name="Barbash D.A."/>
            <person name="Barker D."/>
            <person name="Barsanti P."/>
            <person name="Batterham P."/>
            <person name="Batzoglou S."/>
            <person name="Begun D."/>
            <person name="Bhutkar A."/>
            <person name="Blanco E."/>
            <person name="Bosak S.A."/>
            <person name="Bradley R.K."/>
            <person name="Brand A.D."/>
            <person name="Brent M.R."/>
            <person name="Brooks A.N."/>
            <person name="Brown R.H."/>
            <person name="Butlin R.K."/>
            <person name="Caggese C."/>
            <person name="Calvi B.R."/>
            <person name="Bernardo de Carvalho A."/>
            <person name="Caspi A."/>
            <person name="Castrezana S."/>
            <person name="Celniker S.E."/>
            <person name="Chang J.L."/>
            <person name="Chapple C."/>
            <person name="Chatterji S."/>
            <person name="Chinwalla A."/>
            <person name="Civetta A."/>
            <person name="Clifton S.W."/>
            <person name="Comeron J.M."/>
            <person name="Costello J.C."/>
            <person name="Coyne J.A."/>
            <person name="Daub J."/>
            <person name="David R.G."/>
            <person name="Delcher A.L."/>
            <person name="Delehaunty K."/>
            <person name="Do C.B."/>
            <person name="Ebling H."/>
            <person name="Edwards K."/>
            <person name="Eickbush T."/>
            <person name="Evans J.D."/>
            <person name="Filipski A."/>
            <person name="Findeiss S."/>
            <person name="Freyhult E."/>
            <person name="Fulton L."/>
            <person name="Fulton R."/>
            <person name="Garcia A.C."/>
            <person name="Gardiner A."/>
            <person name="Garfield D.A."/>
            <person name="Garvin B.E."/>
            <person name="Gibson G."/>
            <person name="Gilbert D."/>
            <person name="Gnerre S."/>
            <person name="Godfrey J."/>
            <person name="Good R."/>
            <person name="Gotea V."/>
            <person name="Gravely B."/>
            <person name="Greenberg A.J."/>
            <person name="Griffiths-Jones S."/>
            <person name="Gross S."/>
            <person name="Guigo R."/>
            <person name="Gustafson E.A."/>
            <person name="Haerty W."/>
            <person name="Hahn M.W."/>
            <person name="Halligan D.L."/>
            <person name="Halpern A.L."/>
            <person name="Halter G.M."/>
            <person name="Han M.V."/>
            <person name="Heger A."/>
            <person name="Hillier L."/>
            <person name="Hinrichs A.S."/>
            <person name="Holmes I."/>
            <person name="Hoskins R.A."/>
            <person name="Hubisz M.J."/>
            <person name="Hultmark D."/>
            <person name="Huntley M.A."/>
            <person name="Jaffe D.B."/>
            <person name="Jagadeeshan S."/>
            <person name="Jeck W.R."/>
            <person name="Johnson J."/>
            <person name="Jones C.D."/>
            <person name="Jordan W.C."/>
            <person name="Karpen G.H."/>
            <person name="Kataoka E."/>
            <person name="Keightley P.D."/>
            <person name="Kheradpour P."/>
            <person name="Kirkness E.F."/>
            <person name="Koerich L.B."/>
            <person name="Kristiansen K."/>
            <person name="Kudrna D."/>
            <person name="Kulathinal R.J."/>
            <person name="Kumar S."/>
            <person name="Kwok R."/>
            <person name="Lander E."/>
            <person name="Langley C.H."/>
            <person name="Lapoint R."/>
            <person name="Lazzaro B.P."/>
            <person name="Lee S.J."/>
            <person name="Levesque L."/>
            <person name="Li R."/>
            <person name="Lin C.F."/>
            <person name="Lin M.F."/>
            <person name="Lindblad-Toh K."/>
            <person name="Llopart A."/>
            <person name="Long M."/>
            <person name="Low L."/>
            <person name="Lozovsky E."/>
            <person name="Lu J."/>
            <person name="Luo M."/>
            <person name="Machado C.A."/>
            <person name="Makalowski W."/>
            <person name="Marzo M."/>
            <person name="Matsuda M."/>
            <person name="Matzkin L."/>
            <person name="McAllister B."/>
            <person name="McBride C.S."/>
            <person name="McKernan B."/>
            <person name="McKernan K."/>
            <person name="Mendez-Lago M."/>
            <person name="Minx P."/>
            <person name="Mollenhauer M.U."/>
            <person name="Montooth K."/>
            <person name="Mount S.M."/>
            <person name="Mu X."/>
            <person name="Myers E."/>
            <person name="Negre B."/>
            <person name="Newfeld S."/>
            <person name="Nielsen R."/>
            <person name="Noor M.A."/>
            <person name="O'Grady P."/>
            <person name="Pachter L."/>
            <person name="Papaceit M."/>
            <person name="Parisi M.J."/>
            <person name="Parisi M."/>
            <person name="Parts L."/>
            <person name="Pedersen J.S."/>
            <person name="Pesole G."/>
            <person name="Phillippy A.M."/>
            <person name="Ponting C.P."/>
            <person name="Pop M."/>
            <person name="Porcelli D."/>
            <person name="Powell J.R."/>
            <person name="Prohaska S."/>
            <person name="Pruitt K."/>
            <person name="Puig M."/>
            <person name="Quesneville H."/>
            <person name="Ram K.R."/>
            <person name="Rand D."/>
            <person name="Rasmussen M.D."/>
            <person name="Reed L.K."/>
            <person name="Reenan R."/>
            <person name="Reily A."/>
            <person name="Remington K.A."/>
            <person name="Rieger T.T."/>
            <person name="Ritchie M.G."/>
            <person name="Robin C."/>
            <person name="Rogers Y.H."/>
            <person name="Rohde C."/>
            <person name="Rozas J."/>
            <person name="Rubenfield M.J."/>
            <person name="Ruiz A."/>
            <person name="Russo S."/>
            <person name="Salzberg S.L."/>
            <person name="Sanchez-Gracia A."/>
            <person name="Saranga D.J."/>
            <person name="Sato H."/>
            <person name="Schaeffer S.W."/>
            <person name="Schatz M.C."/>
            <person name="Schlenke T."/>
            <person name="Schwartz R."/>
            <person name="Segarra C."/>
            <person name="Singh R.S."/>
            <person name="Sirot L."/>
            <person name="Sirota M."/>
            <person name="Sisneros N.B."/>
            <person name="Smith C.D."/>
            <person name="Smith T.F."/>
            <person name="Spieth J."/>
            <person name="Stage D.E."/>
            <person name="Stark A."/>
            <person name="Stephan W."/>
            <person name="Strausberg R.L."/>
            <person name="Strempel S."/>
            <person name="Sturgill D."/>
            <person name="Sutton G."/>
            <person name="Sutton G.G."/>
            <person name="Tao W."/>
            <person name="Teichmann S."/>
            <person name="Tobari Y.N."/>
            <person name="Tomimura Y."/>
            <person name="Tsolas J.M."/>
            <person name="Valente V.L."/>
            <person name="Venter E."/>
            <person name="Venter J.C."/>
            <person name="Vicario S."/>
            <person name="Vieira F.G."/>
            <person name="Vilella A.J."/>
            <person name="Villasante A."/>
            <person name="Walenz B."/>
            <person name="Wang J."/>
            <person name="Wasserman M."/>
            <person name="Watts T."/>
            <person name="Wilson D."/>
            <person name="Wilson R.K."/>
            <person name="Wing R.A."/>
            <person name="Wolfner M.F."/>
            <person name="Wong A."/>
            <person name="Wong G.K."/>
            <person name="Wu C.I."/>
            <person name="Wu G."/>
            <person name="Yamamoto D."/>
            <person name="Yang H.P."/>
            <person name="Yang S.P."/>
            <person name="Yorke J.A."/>
            <person name="Yoshida K."/>
            <person name="Zdobnov E."/>
            <person name="Zhang P."/>
            <person name="Zhang Y."/>
            <person name="Zimin A.V."/>
            <person name="Baldwin J."/>
            <person name="Abdouelleil A."/>
            <person name="Abdulkadir J."/>
            <person name="Abebe A."/>
            <person name="Abera B."/>
            <person name="Abreu J."/>
            <person name="Acer S.C."/>
            <person name="Aftuck L."/>
            <person name="Alexander A."/>
            <person name="An P."/>
            <person name="Anderson E."/>
            <person name="Anderson S."/>
            <person name="Arachi H."/>
            <person name="Azer M."/>
            <person name="Bachantsang P."/>
            <person name="Barry A."/>
            <person name="Bayul T."/>
            <person name="Berlin A."/>
            <person name="Bessette D."/>
            <person name="Bloom T."/>
            <person name="Blye J."/>
            <person name="Boguslavskiy L."/>
            <person name="Bonnet C."/>
            <person name="Boukhgalter B."/>
            <person name="Bourzgui I."/>
            <person name="Brown A."/>
            <person name="Cahill P."/>
            <person name="Channer S."/>
            <person name="Cheshatsang Y."/>
            <person name="Chuda L."/>
            <person name="Citroen M."/>
            <person name="Collymore A."/>
            <person name="Cooke P."/>
            <person name="Costello M."/>
            <person name="D'Aco K."/>
            <person name="Daza R."/>
            <person name="De Haan G."/>
            <person name="DeGray S."/>
            <person name="DeMaso C."/>
            <person name="Dhargay N."/>
            <person name="Dooley K."/>
            <person name="Dooley E."/>
            <person name="Doricent M."/>
            <person name="Dorje P."/>
            <person name="Dorjee K."/>
            <person name="Dupes A."/>
            <person name="Elong R."/>
            <person name="Falk J."/>
            <person name="Farina A."/>
            <person name="Faro S."/>
            <person name="Ferguson D."/>
            <person name="Fisher S."/>
            <person name="Foley C.D."/>
            <person name="Franke A."/>
            <person name="Friedrich D."/>
            <person name="Gadbois L."/>
            <person name="Gearin G."/>
            <person name="Gearin C.R."/>
            <person name="Giannoukos G."/>
            <person name="Goode T."/>
            <person name="Graham J."/>
            <person name="Grandbois E."/>
            <person name="Grewal S."/>
            <person name="Gyaltsen K."/>
            <person name="Hafez N."/>
            <person name="Hagos B."/>
            <person name="Hall J."/>
            <person name="Henson C."/>
            <person name="Hollinger A."/>
            <person name="Honan T."/>
            <person name="Huard M.D."/>
            <person name="Hughes L."/>
            <person name="Hurhula B."/>
            <person name="Husby M.E."/>
            <person name="Kamat A."/>
            <person name="Kanga B."/>
            <person name="Kashin S."/>
            <person name="Khazanovich D."/>
            <person name="Kisner P."/>
            <person name="Lance K."/>
            <person name="Lara M."/>
            <person name="Lee W."/>
            <person name="Lennon N."/>
            <person name="Letendre F."/>
            <person name="LeVine R."/>
            <person name="Lipovsky A."/>
            <person name="Liu X."/>
            <person name="Liu J."/>
            <person name="Liu S."/>
            <person name="Lokyitsang T."/>
            <person name="Lokyitsang Y."/>
            <person name="Lubonja R."/>
            <person name="Lui A."/>
            <person name="MacDonald P."/>
            <person name="Magnisalis V."/>
            <person name="Maru K."/>
            <person name="Matthews C."/>
            <person name="McCusker W."/>
            <person name="McDonough S."/>
            <person name="Mehta T."/>
            <person name="Meldrim J."/>
            <person name="Meneus L."/>
            <person name="Mihai O."/>
            <person name="Mihalev A."/>
            <person name="Mihova T."/>
            <person name="Mittelman R."/>
            <person name="Mlenga V."/>
            <person name="Montmayeur A."/>
            <person name="Mulrain L."/>
            <person name="Navidi A."/>
            <person name="Naylor J."/>
            <person name="Negash T."/>
            <person name="Nguyen T."/>
            <person name="Nguyen N."/>
            <person name="Nicol R."/>
            <person name="Norbu C."/>
            <person name="Norbu N."/>
            <person name="Novod N."/>
            <person name="O'Neill B."/>
            <person name="Osman S."/>
            <person name="Markiewicz E."/>
            <person name="Oyono O.L."/>
            <person name="Patti C."/>
            <person name="Phunkhang P."/>
            <person name="Pierre F."/>
            <person name="Priest M."/>
            <person name="Raghuraman S."/>
            <person name="Rege F."/>
            <person name="Reyes R."/>
            <person name="Rise C."/>
            <person name="Rogov P."/>
            <person name="Ross K."/>
            <person name="Ryan E."/>
            <person name="Settipalli S."/>
            <person name="Shea T."/>
            <person name="Sherpa N."/>
            <person name="Shi L."/>
            <person name="Shih D."/>
            <person name="Sparrow T."/>
            <person name="Spaulding J."/>
            <person name="Stalker J."/>
            <person name="Stange-Thomann N."/>
            <person name="Stavropoulos S."/>
            <person name="Stone C."/>
            <person name="Strader C."/>
            <person name="Tesfaye S."/>
            <person name="Thomson T."/>
            <person name="Thoulutsang Y."/>
            <person name="Thoulutsang D."/>
            <person name="Topham K."/>
            <person name="Topping I."/>
            <person name="Tsamla T."/>
            <person name="Vassiliev H."/>
            <person name="Vo A."/>
            <person name="Wangchuk T."/>
            <person name="Wangdi T."/>
            <person name="Weiand M."/>
            <person name="Wilkinson J."/>
            <person name="Wilson A."/>
            <person name="Yadav S."/>
            <person name="Young G."/>
            <person name="Yu Q."/>
            <person name="Zembek L."/>
            <person name="Zhong D."/>
            <person name="Zimmer A."/>
            <person name="Zwirko Z."/>
            <person name="Jaffe D.B."/>
            <person name="Alvarez P."/>
            <person name="Brockman W."/>
            <person name="Butler J."/>
            <person name="Chin C."/>
            <person name="Gnerre S."/>
            <person name="Grabherr M."/>
            <person name="Kleber M."/>
            <person name="Mauceli E."/>
            <person name="MacCallum I."/>
        </authorList>
    </citation>
    <scope>NUCLEOTIDE SEQUENCE [LARGE SCALE GENOMIC DNA]</scope>
    <source>
        <strain evidence="2">white501</strain>
    </source>
</reference>
<keyword evidence="2" id="KW-1185">Reference proteome</keyword>
<dbReference type="EMBL" id="CM000362">
    <property type="protein sequence ID" value="EDX06350.1"/>
    <property type="molecule type" value="Genomic_DNA"/>
</dbReference>
<evidence type="ECO:0000313" key="1">
    <source>
        <dbReference type="EMBL" id="EDX06350.1"/>
    </source>
</evidence>